<keyword evidence="2" id="KW-1185">Reference proteome</keyword>
<gene>
    <name evidence="1" type="primary">Necator_chrI.g1007</name>
    <name evidence="1" type="ORF">RB195_004883</name>
</gene>
<sequence length="95" mass="10093">MCSAFFLDALKNYYAAAKQISCNRFGGEICPQVWSDPVGPLLPPLIAAVRDGPTSIPAAYAQHQASNRFDITVENGGLFNQIASHSGIVLGSIVI</sequence>
<protein>
    <submittedName>
        <fullName evidence="1">Uncharacterized protein</fullName>
    </submittedName>
</protein>
<dbReference type="EMBL" id="JAVFWL010000001">
    <property type="protein sequence ID" value="KAK6726845.1"/>
    <property type="molecule type" value="Genomic_DNA"/>
</dbReference>
<proteinExistence type="predicted"/>
<accession>A0ABR1BN84</accession>
<organism evidence="1 2">
    <name type="scientific">Necator americanus</name>
    <name type="common">Human hookworm</name>
    <dbReference type="NCBI Taxonomy" id="51031"/>
    <lineage>
        <taxon>Eukaryota</taxon>
        <taxon>Metazoa</taxon>
        <taxon>Ecdysozoa</taxon>
        <taxon>Nematoda</taxon>
        <taxon>Chromadorea</taxon>
        <taxon>Rhabditida</taxon>
        <taxon>Rhabditina</taxon>
        <taxon>Rhabditomorpha</taxon>
        <taxon>Strongyloidea</taxon>
        <taxon>Ancylostomatidae</taxon>
        <taxon>Bunostominae</taxon>
        <taxon>Necator</taxon>
    </lineage>
</organism>
<evidence type="ECO:0000313" key="2">
    <source>
        <dbReference type="Proteomes" id="UP001303046"/>
    </source>
</evidence>
<comment type="caution">
    <text evidence="1">The sequence shown here is derived from an EMBL/GenBank/DDBJ whole genome shotgun (WGS) entry which is preliminary data.</text>
</comment>
<name>A0ABR1BN84_NECAM</name>
<evidence type="ECO:0000313" key="1">
    <source>
        <dbReference type="EMBL" id="KAK6726845.1"/>
    </source>
</evidence>
<dbReference type="Proteomes" id="UP001303046">
    <property type="component" value="Unassembled WGS sequence"/>
</dbReference>
<reference evidence="1 2" key="1">
    <citation type="submission" date="2023-08" db="EMBL/GenBank/DDBJ databases">
        <title>A Necator americanus chromosomal reference genome.</title>
        <authorList>
            <person name="Ilik V."/>
            <person name="Petrzelkova K.J."/>
            <person name="Pardy F."/>
            <person name="Fuh T."/>
            <person name="Niatou-Singa F.S."/>
            <person name="Gouil Q."/>
            <person name="Baker L."/>
            <person name="Ritchie M.E."/>
            <person name="Jex A.R."/>
            <person name="Gazzola D."/>
            <person name="Li H."/>
            <person name="Toshio Fujiwara R."/>
            <person name="Zhan B."/>
            <person name="Aroian R.V."/>
            <person name="Pafco B."/>
            <person name="Schwarz E.M."/>
        </authorList>
    </citation>
    <scope>NUCLEOTIDE SEQUENCE [LARGE SCALE GENOMIC DNA]</scope>
    <source>
        <strain evidence="1 2">Aroian</strain>
        <tissue evidence="1">Whole animal</tissue>
    </source>
</reference>